<dbReference type="EMBL" id="BAABJP010000029">
    <property type="protein sequence ID" value="GAA5163613.1"/>
    <property type="molecule type" value="Genomic_DNA"/>
</dbReference>
<keyword evidence="2" id="KW-1185">Reference proteome</keyword>
<organism evidence="1 2">
    <name type="scientific">Pseudonocardia eucalypti</name>
    <dbReference type="NCBI Taxonomy" id="648755"/>
    <lineage>
        <taxon>Bacteria</taxon>
        <taxon>Bacillati</taxon>
        <taxon>Actinomycetota</taxon>
        <taxon>Actinomycetes</taxon>
        <taxon>Pseudonocardiales</taxon>
        <taxon>Pseudonocardiaceae</taxon>
        <taxon>Pseudonocardia</taxon>
    </lineage>
</organism>
<proteinExistence type="predicted"/>
<dbReference type="Gene3D" id="3.10.129.110">
    <property type="entry name" value="Polyketide synthase dehydratase"/>
    <property type="match status" value="1"/>
</dbReference>
<dbReference type="RefSeq" id="WP_185060778.1">
    <property type="nucleotide sequence ID" value="NZ_BAABJP010000029.1"/>
</dbReference>
<evidence type="ECO:0008006" key="3">
    <source>
        <dbReference type="Google" id="ProtNLM"/>
    </source>
</evidence>
<name>A0ABP9QKS6_9PSEU</name>
<dbReference type="InterPro" id="IPR042104">
    <property type="entry name" value="PKS_dehydratase_sf"/>
</dbReference>
<evidence type="ECO:0000313" key="2">
    <source>
        <dbReference type="Proteomes" id="UP001428817"/>
    </source>
</evidence>
<protein>
    <recommendedName>
        <fullName evidence="3">DUF1508 domain-containing protein</fullName>
    </recommendedName>
</protein>
<reference evidence="2" key="1">
    <citation type="journal article" date="2019" name="Int. J. Syst. Evol. Microbiol.">
        <title>The Global Catalogue of Microorganisms (GCM) 10K type strain sequencing project: providing services to taxonomists for standard genome sequencing and annotation.</title>
        <authorList>
            <consortium name="The Broad Institute Genomics Platform"/>
            <consortium name="The Broad Institute Genome Sequencing Center for Infectious Disease"/>
            <person name="Wu L."/>
            <person name="Ma J."/>
        </authorList>
    </citation>
    <scope>NUCLEOTIDE SEQUENCE [LARGE SCALE GENOMIC DNA]</scope>
    <source>
        <strain evidence="2">JCM 18303</strain>
    </source>
</reference>
<dbReference type="Proteomes" id="UP001428817">
    <property type="component" value="Unassembled WGS sequence"/>
</dbReference>
<accession>A0ABP9QKS6</accession>
<gene>
    <name evidence="1" type="ORF">GCM10023321_50760</name>
</gene>
<evidence type="ECO:0000313" key="1">
    <source>
        <dbReference type="EMBL" id="GAA5163613.1"/>
    </source>
</evidence>
<comment type="caution">
    <text evidence="1">The sequence shown here is derived from an EMBL/GenBank/DDBJ whole genome shotgun (WGS) entry which is preliminary data.</text>
</comment>
<sequence length="86" mass="9271">MALAASGRACIEDVSFERMAVLGPEGAWTAQVFEDRGRFEVFGRAVDGEQWVRCAHGRARTMPEATGPGDTLDALRRRCSTEVAGG</sequence>